<feature type="compositionally biased region" description="Polar residues" evidence="1">
    <location>
        <begin position="643"/>
        <end position="654"/>
    </location>
</feature>
<feature type="compositionally biased region" description="Polar residues" evidence="1">
    <location>
        <begin position="916"/>
        <end position="933"/>
    </location>
</feature>
<feature type="compositionally biased region" description="Polar residues" evidence="1">
    <location>
        <begin position="545"/>
        <end position="560"/>
    </location>
</feature>
<reference evidence="3" key="1">
    <citation type="journal article" date="2023" name="GigaByte">
        <title>Genome assembly of the bearded iris, Iris pallida Lam.</title>
        <authorList>
            <person name="Bruccoleri R.E."/>
            <person name="Oakeley E.J."/>
            <person name="Faust A.M.E."/>
            <person name="Altorfer M."/>
            <person name="Dessus-Babus S."/>
            <person name="Burckhardt D."/>
            <person name="Oertli M."/>
            <person name="Naumann U."/>
            <person name="Petersen F."/>
            <person name="Wong J."/>
        </authorList>
    </citation>
    <scope>NUCLEOTIDE SEQUENCE</scope>
    <source>
        <strain evidence="3">GSM-AAB239-AS_SAM_17_03QT</strain>
    </source>
</reference>
<feature type="region of interest" description="Disordered" evidence="1">
    <location>
        <begin position="716"/>
        <end position="738"/>
    </location>
</feature>
<feature type="compositionally biased region" description="Polar residues" evidence="1">
    <location>
        <begin position="501"/>
        <end position="512"/>
    </location>
</feature>
<evidence type="ECO:0000313" key="2">
    <source>
        <dbReference type="EMBL" id="KAJ6796775.1"/>
    </source>
</evidence>
<feature type="compositionally biased region" description="Basic and acidic residues" evidence="1">
    <location>
        <begin position="660"/>
        <end position="676"/>
    </location>
</feature>
<accession>A0AAX6EA35</accession>
<feature type="compositionally biased region" description="Polar residues" evidence="1">
    <location>
        <begin position="604"/>
        <end position="614"/>
    </location>
</feature>
<feature type="region of interest" description="Disordered" evidence="1">
    <location>
        <begin position="368"/>
        <end position="399"/>
    </location>
</feature>
<reference evidence="3" key="2">
    <citation type="submission" date="2023-04" db="EMBL/GenBank/DDBJ databases">
        <authorList>
            <person name="Bruccoleri R.E."/>
            <person name="Oakeley E.J."/>
            <person name="Faust A.-M."/>
            <person name="Dessus-Babus S."/>
            <person name="Altorfer M."/>
            <person name="Burckhardt D."/>
            <person name="Oertli M."/>
            <person name="Naumann U."/>
            <person name="Petersen F."/>
            <person name="Wong J."/>
        </authorList>
    </citation>
    <scope>NUCLEOTIDE SEQUENCE</scope>
    <source>
        <strain evidence="3">GSM-AAB239-AS_SAM_17_03QT</strain>
        <tissue evidence="3">Leaf</tissue>
    </source>
</reference>
<sequence>MASTQHVELEAAKFLQKLIQDSKDEPVKLATKLYVICQHMRLSGKEQTLPYQVISRAMETVINQHGIDINVLKSSRLPSTGVPQMGDKEVSDNQLPIVGGDAPYRTVPSGSWQAASSSQMKEEAYPGSFQTYGMPRDSKTVMSATDIARQDTRVPNRQPVGLSRMDSGHDVHQGSASQKSNKSSDHESPGSVPMEDTRSANSQDRHHSVKSDTQTNKKDTKKSNAKRKRADSKVAIDVQSLQSDAQSTGNNSRKGKQMNKGGVQGQFVVKGGDHANPAQHTGHSEHMPSLSSGASQSFKAKQEGNPHLFSFTPTSKLPEEGEVSSGHRNLGLQNRTNILGPPYVGNQNKFSVPSGVSQGSVSGLVEPPPVMHGGATYQDNESEGNRHGAANDTSHSITLPANTTLSTGRVNVGASGAFNSFQMAKMGLPVPSYYNSSLLDNRDLAKKENNFGTSSSHLFEKGKDAIAVNTGMGFSFHASAKASLDSEHLKSGAVRDVASQFSEKVSDAQGSGSHERQSMGGIPGEAEAIHQRTHAFFARPKSEAVLSSEQNNMTEKSTMRSMPFKEQHLKQLRAQCLVFLAFRHDKNNLMPRKLHLEIALGASCTQDDGTSRGLNDNRGTDTSSKEPVNSHESSGILGRPADTNRSPSVLSTGSLMEADSSLKETENAKKKSKVSHDLVPEETGHITPFNHNIDPKMRSHENAESHLVSRMHHESDSAVPAVSDNHCEREGSDASNRHDAQTSQLLSVLAANKFPKVEGTISTGTRSNDDYMKESPVTTMVHQDSASQRVEVETRLGQSQIISGNHVAVNEQSPKIVRKEEDSVKHMVHPSKNVNTFFSHVGAREKLSAALDLANSNNNVGIISANDPRASNFQKHDIQKHGSSEGFRMMTASVSLNQGNQGTGMEKYFEQEEGNKTLSSDMPSSPPKYTTSEKWIMDHQKRKLAEEQKWAMKQRKAEERITASFNKLKA</sequence>
<evidence type="ECO:0000256" key="1">
    <source>
        <dbReference type="SAM" id="MobiDB-lite"/>
    </source>
</evidence>
<feature type="compositionally biased region" description="Polar residues" evidence="1">
    <location>
        <begin position="289"/>
        <end position="299"/>
    </location>
</feature>
<dbReference type="EMBL" id="JANAVB010038615">
    <property type="protein sequence ID" value="KAJ6800845.1"/>
    <property type="molecule type" value="Genomic_DNA"/>
</dbReference>
<organism evidence="3 4">
    <name type="scientific">Iris pallida</name>
    <name type="common">Sweet iris</name>
    <dbReference type="NCBI Taxonomy" id="29817"/>
    <lineage>
        <taxon>Eukaryota</taxon>
        <taxon>Viridiplantae</taxon>
        <taxon>Streptophyta</taxon>
        <taxon>Embryophyta</taxon>
        <taxon>Tracheophyta</taxon>
        <taxon>Spermatophyta</taxon>
        <taxon>Magnoliopsida</taxon>
        <taxon>Liliopsida</taxon>
        <taxon>Asparagales</taxon>
        <taxon>Iridaceae</taxon>
        <taxon>Iridoideae</taxon>
        <taxon>Irideae</taxon>
        <taxon>Iris</taxon>
    </lineage>
</organism>
<feature type="compositionally biased region" description="Basic and acidic residues" evidence="1">
    <location>
        <begin position="195"/>
        <end position="222"/>
    </location>
</feature>
<dbReference type="EMBL" id="JANAVB010041219">
    <property type="protein sequence ID" value="KAJ6796775.1"/>
    <property type="molecule type" value="Genomic_DNA"/>
</dbReference>
<evidence type="ECO:0000313" key="3">
    <source>
        <dbReference type="EMBL" id="KAJ6800845.1"/>
    </source>
</evidence>
<evidence type="ECO:0000313" key="4">
    <source>
        <dbReference type="Proteomes" id="UP001140949"/>
    </source>
</evidence>
<keyword evidence="4" id="KW-1185">Reference proteome</keyword>
<feature type="region of interest" description="Disordered" evidence="1">
    <location>
        <begin position="912"/>
        <end position="934"/>
    </location>
</feature>
<proteinExistence type="predicted"/>
<feature type="compositionally biased region" description="Polar residues" evidence="1">
    <location>
        <begin position="620"/>
        <end position="633"/>
    </location>
</feature>
<gene>
    <name evidence="3" type="ORF">M6B38_202280</name>
    <name evidence="2" type="ORF">M6B38_220200</name>
</gene>
<name>A0AAX6EA35_IRIPA</name>
<feature type="compositionally biased region" description="Basic and acidic residues" evidence="1">
    <location>
        <begin position="725"/>
        <end position="738"/>
    </location>
</feature>
<feature type="region of interest" description="Disordered" evidence="1">
    <location>
        <begin position="129"/>
        <end position="333"/>
    </location>
</feature>
<feature type="region of interest" description="Disordered" evidence="1">
    <location>
        <begin position="604"/>
        <end position="676"/>
    </location>
</feature>
<comment type="caution">
    <text evidence="3">The sequence shown here is derived from an EMBL/GenBank/DDBJ whole genome shotgun (WGS) entry which is preliminary data.</text>
</comment>
<feature type="region of interest" description="Disordered" evidence="1">
    <location>
        <begin position="539"/>
        <end position="562"/>
    </location>
</feature>
<dbReference type="Proteomes" id="UP001140949">
    <property type="component" value="Unassembled WGS sequence"/>
</dbReference>
<dbReference type="AlphaFoldDB" id="A0AAX6EA35"/>
<feature type="region of interest" description="Disordered" evidence="1">
    <location>
        <begin position="501"/>
        <end position="521"/>
    </location>
</feature>
<protein>
    <submittedName>
        <fullName evidence="3">Chromatin structure-remodeling complex protein SYD</fullName>
    </submittedName>
</protein>
<feature type="compositionally biased region" description="Polar residues" evidence="1">
    <location>
        <begin position="239"/>
        <end position="252"/>
    </location>
</feature>